<proteinExistence type="predicted"/>
<gene>
    <name evidence="1" type="ORF">K2173_026224</name>
</gene>
<accession>A0AAV8SBM0</accession>
<comment type="caution">
    <text evidence="1">The sequence shown here is derived from an EMBL/GenBank/DDBJ whole genome shotgun (WGS) entry which is preliminary data.</text>
</comment>
<keyword evidence="2" id="KW-1185">Reference proteome</keyword>
<sequence length="73" mass="8160">MLGSICYTAKENISTLRCPAFSFLHITFLVRWLFTEFPSAQGFILFGRCKARACPVILTAATFTEYGDKGSRS</sequence>
<name>A0AAV8SBM0_9ROSI</name>
<organism evidence="1 2">
    <name type="scientific">Erythroxylum novogranatense</name>
    <dbReference type="NCBI Taxonomy" id="1862640"/>
    <lineage>
        <taxon>Eukaryota</taxon>
        <taxon>Viridiplantae</taxon>
        <taxon>Streptophyta</taxon>
        <taxon>Embryophyta</taxon>
        <taxon>Tracheophyta</taxon>
        <taxon>Spermatophyta</taxon>
        <taxon>Magnoliopsida</taxon>
        <taxon>eudicotyledons</taxon>
        <taxon>Gunneridae</taxon>
        <taxon>Pentapetalae</taxon>
        <taxon>rosids</taxon>
        <taxon>fabids</taxon>
        <taxon>Malpighiales</taxon>
        <taxon>Erythroxylaceae</taxon>
        <taxon>Erythroxylum</taxon>
    </lineage>
</organism>
<dbReference type="EMBL" id="JAIWQS010000012">
    <property type="protein sequence ID" value="KAJ8749575.1"/>
    <property type="molecule type" value="Genomic_DNA"/>
</dbReference>
<reference evidence="1 2" key="1">
    <citation type="submission" date="2021-09" db="EMBL/GenBank/DDBJ databases">
        <title>Genomic insights and catalytic innovation underlie evolution of tropane alkaloids biosynthesis.</title>
        <authorList>
            <person name="Wang Y.-J."/>
            <person name="Tian T."/>
            <person name="Huang J.-P."/>
            <person name="Huang S.-X."/>
        </authorList>
    </citation>
    <scope>NUCLEOTIDE SEQUENCE [LARGE SCALE GENOMIC DNA]</scope>
    <source>
        <strain evidence="1">KIB-2018</strain>
        <tissue evidence="1">Leaf</tissue>
    </source>
</reference>
<protein>
    <submittedName>
        <fullName evidence="1">Uncharacterized protein</fullName>
    </submittedName>
</protein>
<dbReference type="AlphaFoldDB" id="A0AAV8SBM0"/>
<evidence type="ECO:0000313" key="2">
    <source>
        <dbReference type="Proteomes" id="UP001159364"/>
    </source>
</evidence>
<evidence type="ECO:0000313" key="1">
    <source>
        <dbReference type="EMBL" id="KAJ8749575.1"/>
    </source>
</evidence>
<dbReference type="Proteomes" id="UP001159364">
    <property type="component" value="Linkage Group LG12"/>
</dbReference>